<dbReference type="GO" id="GO:0030313">
    <property type="term" value="C:cell envelope"/>
    <property type="evidence" value="ECO:0007669"/>
    <property type="project" value="UniProtKB-SubCell"/>
</dbReference>
<feature type="domain" description="Thioredoxin" evidence="5">
    <location>
        <begin position="244"/>
        <end position="381"/>
    </location>
</feature>
<dbReference type="InterPro" id="IPR036249">
    <property type="entry name" value="Thioredoxin-like_sf"/>
</dbReference>
<name>A0A5M4AWV2_9BACT</name>
<dbReference type="AlphaFoldDB" id="A0A5M4AWV2"/>
<keyword evidence="3" id="KW-1015">Disulfide bond</keyword>
<sequence length="381" mass="42870">MKKLFFAVAILFLLYSCGEKTNFSVSGTINGANGKMIYLNELKVSSQIPVDSVKVDNKGQFELKGNATEPTFYLLKFNDHNFVTLLLDSTEHATVAGSYQNLPSDYSVKGSLGSKLVRELNIHYTDVKHQLDSLSNLFDTHKQDANYDSERKQWNDEYVALKNKHAAYLKKFVMDHPFSLASVMALYQKWDDGNFIVQDLHTMKVAASALSAMFPNSSQVKALHSNTLQIMRQENSRKMTQLIKEAGQNSPDITLPNINGKEVSLSSMRGKYVLVQFWAGQDRDSRVMNPVLVANYRKYHPKGFDIYQVSIDTSRTAWINAIEADHLDWTNVGDMEGSAQAVRNYNIQSIPSNYLLGKDGSILAKNLMGPALNNALQKYLK</sequence>
<dbReference type="Pfam" id="PF14289">
    <property type="entry name" value="DUF4369"/>
    <property type="match status" value="1"/>
</dbReference>
<dbReference type="CDD" id="cd02966">
    <property type="entry name" value="TlpA_like_family"/>
    <property type="match status" value="1"/>
</dbReference>
<dbReference type="InterPro" id="IPR050553">
    <property type="entry name" value="Thioredoxin_ResA/DsbE_sf"/>
</dbReference>
<dbReference type="PANTHER" id="PTHR42852">
    <property type="entry name" value="THIOL:DISULFIDE INTERCHANGE PROTEIN DSBE"/>
    <property type="match status" value="1"/>
</dbReference>
<dbReference type="PANTHER" id="PTHR42852:SF6">
    <property type="entry name" value="THIOL:DISULFIDE INTERCHANGE PROTEIN DSBE"/>
    <property type="match status" value="1"/>
</dbReference>
<dbReference type="EMBL" id="BLAX01000001">
    <property type="protein sequence ID" value="GET32400.1"/>
    <property type="molecule type" value="Genomic_DNA"/>
</dbReference>
<dbReference type="Gene3D" id="3.40.30.10">
    <property type="entry name" value="Glutaredoxin"/>
    <property type="match status" value="1"/>
</dbReference>
<evidence type="ECO:0000256" key="1">
    <source>
        <dbReference type="ARBA" id="ARBA00004196"/>
    </source>
</evidence>
<keyword evidence="2" id="KW-0201">Cytochrome c-type biogenesis</keyword>
<evidence type="ECO:0000256" key="2">
    <source>
        <dbReference type="ARBA" id="ARBA00022748"/>
    </source>
</evidence>
<dbReference type="PROSITE" id="PS51257">
    <property type="entry name" value="PROKAR_LIPOPROTEIN"/>
    <property type="match status" value="1"/>
</dbReference>
<dbReference type="Pfam" id="PF00578">
    <property type="entry name" value="AhpC-TSA"/>
    <property type="match status" value="1"/>
</dbReference>
<keyword evidence="4" id="KW-0676">Redox-active center</keyword>
<proteinExistence type="predicted"/>
<evidence type="ECO:0000256" key="4">
    <source>
        <dbReference type="ARBA" id="ARBA00023284"/>
    </source>
</evidence>
<comment type="subcellular location">
    <subcellularLocation>
        <location evidence="1">Cell envelope</location>
    </subcellularLocation>
</comment>
<reference evidence="6 7" key="1">
    <citation type="submission" date="2019-10" db="EMBL/GenBank/DDBJ databases">
        <title>Prolixibacter strains distinguished by the presence of nitrate reductase genes were adept at nitrate-dependent anaerobic corrosion of metallic iron and carbon steel.</title>
        <authorList>
            <person name="Iino T."/>
            <person name="Shono N."/>
            <person name="Ito K."/>
            <person name="Nakamura R."/>
            <person name="Sueoka K."/>
            <person name="Harayama S."/>
            <person name="Ohkuma M."/>
        </authorList>
    </citation>
    <scope>NUCLEOTIDE SEQUENCE [LARGE SCALE GENOMIC DNA]</scope>
    <source>
        <strain evidence="6 7">JCM 13498</strain>
    </source>
</reference>
<dbReference type="RefSeq" id="WP_027585852.1">
    <property type="nucleotide sequence ID" value="NZ_BLAX01000001.1"/>
</dbReference>
<evidence type="ECO:0000313" key="7">
    <source>
        <dbReference type="Proteomes" id="UP000391834"/>
    </source>
</evidence>
<dbReference type="InterPro" id="IPR025380">
    <property type="entry name" value="DUF4369"/>
</dbReference>
<evidence type="ECO:0000259" key="5">
    <source>
        <dbReference type="PROSITE" id="PS51352"/>
    </source>
</evidence>
<gene>
    <name evidence="6" type="ORF">PbJCM13498_12630</name>
</gene>
<evidence type="ECO:0000256" key="3">
    <source>
        <dbReference type="ARBA" id="ARBA00023157"/>
    </source>
</evidence>
<accession>A0A5M4AWV2</accession>
<protein>
    <recommendedName>
        <fullName evidence="5">Thioredoxin domain-containing protein</fullName>
    </recommendedName>
</protein>
<dbReference type="SUPFAM" id="SSF52833">
    <property type="entry name" value="Thioredoxin-like"/>
    <property type="match status" value="1"/>
</dbReference>
<dbReference type="OrthoDB" id="6399635at2"/>
<keyword evidence="7" id="KW-1185">Reference proteome</keyword>
<dbReference type="Proteomes" id="UP000391834">
    <property type="component" value="Unassembled WGS sequence"/>
</dbReference>
<dbReference type="InterPro" id="IPR013766">
    <property type="entry name" value="Thioredoxin_domain"/>
</dbReference>
<organism evidence="6 7">
    <name type="scientific">Prolixibacter bellariivorans</name>
    <dbReference type="NCBI Taxonomy" id="314319"/>
    <lineage>
        <taxon>Bacteria</taxon>
        <taxon>Pseudomonadati</taxon>
        <taxon>Bacteroidota</taxon>
        <taxon>Bacteroidia</taxon>
        <taxon>Marinilabiliales</taxon>
        <taxon>Prolixibacteraceae</taxon>
        <taxon>Prolixibacter</taxon>
    </lineage>
</organism>
<dbReference type="GO" id="GO:0017004">
    <property type="term" value="P:cytochrome complex assembly"/>
    <property type="evidence" value="ECO:0007669"/>
    <property type="project" value="UniProtKB-KW"/>
</dbReference>
<comment type="caution">
    <text evidence="6">The sequence shown here is derived from an EMBL/GenBank/DDBJ whole genome shotgun (WGS) entry which is preliminary data.</text>
</comment>
<dbReference type="InterPro" id="IPR000866">
    <property type="entry name" value="AhpC/TSA"/>
</dbReference>
<evidence type="ECO:0000313" key="6">
    <source>
        <dbReference type="EMBL" id="GET32400.1"/>
    </source>
</evidence>
<dbReference type="PROSITE" id="PS51352">
    <property type="entry name" value="THIOREDOXIN_2"/>
    <property type="match status" value="1"/>
</dbReference>